<reference evidence="15" key="1">
    <citation type="submission" date="2019-12" db="EMBL/GenBank/DDBJ databases">
        <title>Complete genome of Terracaulis silvestris 0127_4.</title>
        <authorList>
            <person name="Vieira S."/>
            <person name="Riedel T."/>
            <person name="Sproer C."/>
            <person name="Pascual J."/>
            <person name="Boedeker C."/>
            <person name="Overmann J."/>
        </authorList>
    </citation>
    <scope>NUCLEOTIDE SEQUENCE [LARGE SCALE GENOMIC DNA]</scope>
    <source>
        <strain evidence="15">0127_4</strain>
    </source>
</reference>
<keyword evidence="7" id="KW-0406">Ion transport</keyword>
<dbReference type="AlphaFoldDB" id="A0A6I6MPS1"/>
<dbReference type="GO" id="GO:0006826">
    <property type="term" value="P:iron ion transport"/>
    <property type="evidence" value="ECO:0007669"/>
    <property type="project" value="UniProtKB-KW"/>
</dbReference>
<evidence type="ECO:0000313" key="14">
    <source>
        <dbReference type="EMBL" id="QGZ96161.1"/>
    </source>
</evidence>
<keyword evidence="14" id="KW-0675">Receptor</keyword>
<feature type="chain" id="PRO_5026246567" evidence="12">
    <location>
        <begin position="27"/>
        <end position="753"/>
    </location>
</feature>
<evidence type="ECO:0000256" key="2">
    <source>
        <dbReference type="ARBA" id="ARBA00022448"/>
    </source>
</evidence>
<keyword evidence="9 11" id="KW-0472">Membrane</keyword>
<dbReference type="KEGG" id="tsv:DSM104635_03019"/>
<dbReference type="Pfam" id="PF07715">
    <property type="entry name" value="Plug"/>
    <property type="match status" value="1"/>
</dbReference>
<dbReference type="InterPro" id="IPR036942">
    <property type="entry name" value="Beta-barrel_TonB_sf"/>
</dbReference>
<dbReference type="InterPro" id="IPR039426">
    <property type="entry name" value="TonB-dep_rcpt-like"/>
</dbReference>
<comment type="subcellular location">
    <subcellularLocation>
        <location evidence="1 11">Cell outer membrane</location>
        <topology evidence="1 11">Multi-pass membrane protein</topology>
    </subcellularLocation>
</comment>
<evidence type="ECO:0000256" key="3">
    <source>
        <dbReference type="ARBA" id="ARBA00022452"/>
    </source>
</evidence>
<evidence type="ECO:0000256" key="8">
    <source>
        <dbReference type="ARBA" id="ARBA00023077"/>
    </source>
</evidence>
<keyword evidence="5 11" id="KW-0812">Transmembrane</keyword>
<evidence type="ECO:0000313" key="15">
    <source>
        <dbReference type="Proteomes" id="UP000431269"/>
    </source>
</evidence>
<sequence length="753" mass="81726">MKIGAKRALLWATTVLSLAAPAIAEAQTTEGEIVVTARRREENIQDVPLAVSALGAEQIEREGITNIMDLNGSVPNLVVSNGLGSGRSTPVFTIRGLSQQDLTMLSDPSVSLYVNEVPVPRPIGANLGFFDTANVQVLRGPQGTLFGRNTVGGAILVTPAAPTSDFEGAISQSAANFGTYETQGFINVPLDGSASIRVAGMWNQSDGYITDLVTGNEINSVDERAFRVGFDFHPTDSFNSLFTVMSATSDNGGTGGYNRTGAGTPFAHGRHETRSGLVNARSEIDVFSFENISTLELNEHVTFKNIAGYRELQNNTLEDTDGSDVLYLTIQRVTEQNQVSNELQLQLDYDWGNVIFGGFYFREKGDDQGLSAGSGAGAANPAADGVLETFEDLRDLPAFSDTWVGGSNTSWAIFAEGNFELDAILAGLSATVGARFNHDERDAYVRNRTAATCRFTVDHDNNTATPEINPGLAGCQLNLEASFEEPTYNLGVQYQATDDLMFYLATRHGYRSGGFGARGGTEATLRDAFEPELVTDYEFGMKSDWDIGGVFVRTNVAIFHAEYTDIQRLLTALTVPPTTVTWNAGRAEIQGIELEFLVRPTDWLEFSGFYAYTDSDFLEFIGPPPGNVDLSGNPFSRAPRNISSASAIVTLPIDPSLGEANVGVSFFHQDRYSGSDSFNPAIHWMEAHDLVDFTAEWNGVFGSSVDLSAWVRNAFDNEYVNPYFQNSVTTVNAVVDAEPRTYGVRLRYNFGGE</sequence>
<proteinExistence type="inferred from homology"/>
<keyword evidence="6" id="KW-0408">Iron</keyword>
<feature type="signal peptide" evidence="12">
    <location>
        <begin position="1"/>
        <end position="26"/>
    </location>
</feature>
<keyword evidence="10 11" id="KW-0998">Cell outer membrane</keyword>
<evidence type="ECO:0000256" key="10">
    <source>
        <dbReference type="ARBA" id="ARBA00023237"/>
    </source>
</evidence>
<evidence type="ECO:0000256" key="4">
    <source>
        <dbReference type="ARBA" id="ARBA00022496"/>
    </source>
</evidence>
<dbReference type="RefSeq" id="WP_158766968.1">
    <property type="nucleotide sequence ID" value="NZ_CP047045.1"/>
</dbReference>
<dbReference type="EMBL" id="CP047045">
    <property type="protein sequence ID" value="QGZ96161.1"/>
    <property type="molecule type" value="Genomic_DNA"/>
</dbReference>
<dbReference type="Proteomes" id="UP000431269">
    <property type="component" value="Chromosome"/>
</dbReference>
<evidence type="ECO:0000256" key="11">
    <source>
        <dbReference type="PROSITE-ProRule" id="PRU01360"/>
    </source>
</evidence>
<evidence type="ECO:0000256" key="7">
    <source>
        <dbReference type="ARBA" id="ARBA00023065"/>
    </source>
</evidence>
<evidence type="ECO:0000259" key="13">
    <source>
        <dbReference type="Pfam" id="PF07715"/>
    </source>
</evidence>
<dbReference type="PANTHER" id="PTHR32552:SF81">
    <property type="entry name" value="TONB-DEPENDENT OUTER MEMBRANE RECEPTOR"/>
    <property type="match status" value="1"/>
</dbReference>
<feature type="domain" description="TonB-dependent receptor plug" evidence="13">
    <location>
        <begin position="44"/>
        <end position="154"/>
    </location>
</feature>
<name>A0A6I6MPS1_9CAUL</name>
<evidence type="ECO:0000256" key="9">
    <source>
        <dbReference type="ARBA" id="ARBA00023136"/>
    </source>
</evidence>
<accession>A0A6I6MPS1</accession>
<keyword evidence="15" id="KW-1185">Reference proteome</keyword>
<dbReference type="SUPFAM" id="SSF56935">
    <property type="entry name" value="Porins"/>
    <property type="match status" value="1"/>
</dbReference>
<dbReference type="PANTHER" id="PTHR32552">
    <property type="entry name" value="FERRICHROME IRON RECEPTOR-RELATED"/>
    <property type="match status" value="1"/>
</dbReference>
<dbReference type="InterPro" id="IPR012910">
    <property type="entry name" value="Plug_dom"/>
</dbReference>
<protein>
    <submittedName>
        <fullName evidence="14">Colicin I receptor</fullName>
    </submittedName>
</protein>
<evidence type="ECO:0000256" key="1">
    <source>
        <dbReference type="ARBA" id="ARBA00004571"/>
    </source>
</evidence>
<keyword evidence="12" id="KW-0732">Signal</keyword>
<evidence type="ECO:0000256" key="6">
    <source>
        <dbReference type="ARBA" id="ARBA00023004"/>
    </source>
</evidence>
<keyword evidence="4" id="KW-0410">Iron transport</keyword>
<keyword evidence="3 11" id="KW-1134">Transmembrane beta strand</keyword>
<comment type="similarity">
    <text evidence="11">Belongs to the TonB-dependent receptor family.</text>
</comment>
<keyword evidence="8" id="KW-0798">TonB box</keyword>
<evidence type="ECO:0000256" key="5">
    <source>
        <dbReference type="ARBA" id="ARBA00022692"/>
    </source>
</evidence>
<gene>
    <name evidence="14" type="primary">cirA_4</name>
    <name evidence="14" type="ORF">DSM104635_03019</name>
</gene>
<dbReference type="Gene3D" id="2.40.170.20">
    <property type="entry name" value="TonB-dependent receptor, beta-barrel domain"/>
    <property type="match status" value="1"/>
</dbReference>
<dbReference type="PROSITE" id="PS52016">
    <property type="entry name" value="TONB_DEPENDENT_REC_3"/>
    <property type="match status" value="1"/>
</dbReference>
<organism evidence="14 15">
    <name type="scientific">Terricaulis silvestris</name>
    <dbReference type="NCBI Taxonomy" id="2686094"/>
    <lineage>
        <taxon>Bacteria</taxon>
        <taxon>Pseudomonadati</taxon>
        <taxon>Pseudomonadota</taxon>
        <taxon>Alphaproteobacteria</taxon>
        <taxon>Caulobacterales</taxon>
        <taxon>Caulobacteraceae</taxon>
        <taxon>Terricaulis</taxon>
    </lineage>
</organism>
<keyword evidence="2 11" id="KW-0813">Transport</keyword>
<evidence type="ECO:0000256" key="12">
    <source>
        <dbReference type="SAM" id="SignalP"/>
    </source>
</evidence>
<dbReference type="GO" id="GO:0009279">
    <property type="term" value="C:cell outer membrane"/>
    <property type="evidence" value="ECO:0007669"/>
    <property type="project" value="UniProtKB-SubCell"/>
</dbReference>